<comment type="caution">
    <text evidence="2">The sequence shown here is derived from an EMBL/GenBank/DDBJ whole genome shotgun (WGS) entry which is preliminary data.</text>
</comment>
<gene>
    <name evidence="2" type="ORF">IAA83_07030</name>
</gene>
<proteinExistence type="predicted"/>
<organism evidence="2 3">
    <name type="scientific">Candidatus Avoscillospira avistercoris</name>
    <dbReference type="NCBI Taxonomy" id="2840707"/>
    <lineage>
        <taxon>Bacteria</taxon>
        <taxon>Bacillati</taxon>
        <taxon>Bacillota</taxon>
        <taxon>Clostridia</taxon>
        <taxon>Eubacteriales</taxon>
        <taxon>Oscillospiraceae</taxon>
        <taxon>Oscillospiraceae incertae sedis</taxon>
        <taxon>Candidatus Avoscillospira</taxon>
    </lineage>
</organism>
<reference evidence="2" key="1">
    <citation type="submission" date="2020-10" db="EMBL/GenBank/DDBJ databases">
        <authorList>
            <person name="Gilroy R."/>
        </authorList>
    </citation>
    <scope>NUCLEOTIDE SEQUENCE</scope>
    <source>
        <strain evidence="2">ChiBcec16-1751</strain>
    </source>
</reference>
<accession>A0A9D1JTD5</accession>
<evidence type="ECO:0000259" key="1">
    <source>
        <dbReference type="Pfam" id="PF07561"/>
    </source>
</evidence>
<protein>
    <submittedName>
        <fullName evidence="2">DUF1540 domain-containing protein</fullName>
    </submittedName>
</protein>
<dbReference type="Pfam" id="PF07561">
    <property type="entry name" value="DUF1540"/>
    <property type="match status" value="1"/>
</dbReference>
<reference evidence="2" key="2">
    <citation type="journal article" date="2021" name="PeerJ">
        <title>Extensive microbial diversity within the chicken gut microbiome revealed by metagenomics and culture.</title>
        <authorList>
            <person name="Gilroy R."/>
            <person name="Ravi A."/>
            <person name="Getino M."/>
            <person name="Pursley I."/>
            <person name="Horton D.L."/>
            <person name="Alikhan N.F."/>
            <person name="Baker D."/>
            <person name="Gharbi K."/>
            <person name="Hall N."/>
            <person name="Watson M."/>
            <person name="Adriaenssens E.M."/>
            <person name="Foster-Nyarko E."/>
            <person name="Jarju S."/>
            <person name="Secka A."/>
            <person name="Antonio M."/>
            <person name="Oren A."/>
            <person name="Chaudhuri R.R."/>
            <person name="La Ragione R."/>
            <person name="Hildebrand F."/>
            <person name="Pallen M.J."/>
        </authorList>
    </citation>
    <scope>NUCLEOTIDE SEQUENCE</scope>
    <source>
        <strain evidence="2">ChiBcec16-1751</strain>
    </source>
</reference>
<dbReference type="Proteomes" id="UP000886741">
    <property type="component" value="Unassembled WGS sequence"/>
</dbReference>
<evidence type="ECO:0000313" key="2">
    <source>
        <dbReference type="EMBL" id="HIS65106.1"/>
    </source>
</evidence>
<evidence type="ECO:0000313" key="3">
    <source>
        <dbReference type="Proteomes" id="UP000886741"/>
    </source>
</evidence>
<dbReference type="InterPro" id="IPR011437">
    <property type="entry name" value="DUF1540"/>
</dbReference>
<dbReference type="AlphaFoldDB" id="A0A9D1JTD5"/>
<name>A0A9D1JTD5_9FIRM</name>
<dbReference type="EMBL" id="DVJJ01000108">
    <property type="protein sequence ID" value="HIS65106.1"/>
    <property type="molecule type" value="Genomic_DNA"/>
</dbReference>
<sequence>MNANKCIACTVKNCTHHCGAENYCSLEKVSIGTHESNPSMDQCTDCLSFCKK</sequence>
<feature type="domain" description="DUF1540" evidence="1">
    <location>
        <begin position="7"/>
        <end position="49"/>
    </location>
</feature>